<accession>S8C6X6</accession>
<dbReference type="EMBL" id="AUSU01006074">
    <property type="protein sequence ID" value="EPS62530.1"/>
    <property type="molecule type" value="Genomic_DNA"/>
</dbReference>
<dbReference type="InterPro" id="IPR002885">
    <property type="entry name" value="PPR_rpt"/>
</dbReference>
<dbReference type="CDD" id="cd06257">
    <property type="entry name" value="DnaJ"/>
    <property type="match status" value="1"/>
</dbReference>
<dbReference type="InterPro" id="IPR001623">
    <property type="entry name" value="DnaJ_domain"/>
</dbReference>
<dbReference type="Pfam" id="PF00226">
    <property type="entry name" value="DnaJ"/>
    <property type="match status" value="1"/>
</dbReference>
<dbReference type="PROSITE" id="PS51375">
    <property type="entry name" value="PPR"/>
    <property type="match status" value="1"/>
</dbReference>
<dbReference type="PANTHER" id="PTHR45181:SF8">
    <property type="entry name" value="HEAT SHOCK PROTEIN DNAJ WITH TETRATRICOPEPTIDE REPEAT-CONTAINING PROTEIN"/>
    <property type="match status" value="1"/>
</dbReference>
<keyword evidence="5" id="KW-1185">Reference proteome</keyword>
<dbReference type="SMART" id="SM00028">
    <property type="entry name" value="TPR"/>
    <property type="match status" value="7"/>
</dbReference>
<protein>
    <recommendedName>
        <fullName evidence="3">J domain-containing protein</fullName>
    </recommendedName>
</protein>
<evidence type="ECO:0000256" key="1">
    <source>
        <dbReference type="ARBA" id="ARBA00022737"/>
    </source>
</evidence>
<dbReference type="InterPro" id="IPR019734">
    <property type="entry name" value="TPR_rpt"/>
</dbReference>
<keyword evidence="1" id="KW-0677">Repeat</keyword>
<feature type="non-terminal residue" evidence="4">
    <location>
        <position position="1"/>
    </location>
</feature>
<dbReference type="SUPFAM" id="SSF48452">
    <property type="entry name" value="TPR-like"/>
    <property type="match status" value="2"/>
</dbReference>
<dbReference type="PRINTS" id="PR00625">
    <property type="entry name" value="JDOMAIN"/>
</dbReference>
<dbReference type="SMART" id="SM00271">
    <property type="entry name" value="DnaJ"/>
    <property type="match status" value="1"/>
</dbReference>
<proteinExistence type="predicted"/>
<evidence type="ECO:0000313" key="5">
    <source>
        <dbReference type="Proteomes" id="UP000015453"/>
    </source>
</evidence>
<dbReference type="Gene3D" id="1.25.40.10">
    <property type="entry name" value="Tetratricopeptide repeat domain"/>
    <property type="match status" value="2"/>
</dbReference>
<feature type="repeat" description="PPR" evidence="2">
    <location>
        <begin position="222"/>
        <end position="256"/>
    </location>
</feature>
<dbReference type="Pfam" id="PF13181">
    <property type="entry name" value="TPR_8"/>
    <property type="match status" value="1"/>
</dbReference>
<dbReference type="AlphaFoldDB" id="S8C6X6"/>
<dbReference type="Proteomes" id="UP000015453">
    <property type="component" value="Unassembled WGS sequence"/>
</dbReference>
<gene>
    <name evidence="4" type="ORF">M569_12257</name>
</gene>
<sequence>QVCDQWRIRGNLSYNAGKLSEAEEHYSMGINAVSCDSIRGCVMKPLLLCYSNRAATRMSLKRMMEAIEDCEKASELEPTFLKATLRAGNCYLVLGDVESAVQCYTKCLGSETDVHLDRRLIIEAADGLQKAKKVAESSDQAAKLLNEGTKNSALNAVICIEKALSTSCFSECLLEMKGEALCILWRFDEMIRLCEQTLHVAKLNVKVDDRLGDHGGKCTRADLWRWNLQIKAYYHLGRFDMALDLIKKLESMPIKPLKLKNVTQRSSVEIASVIQELLRLKSSGNESFKSGRYNEAIEYYTAAVSKSYESRRFMAICLCNRAAAYQSLNQFADAILDCSLAIALDEKYHKALSRRAMLHEMIRDYEQSASDLQILISLLQTESDSSDKRELISTARSRLSFVEKMAKNETPLDFHRILGVKASDSEAEIKKAYRKAALKHHPDKARQGLAWNDEGEDWNGVWERIQSEAERLFKMIGEAYSVLSDT</sequence>
<organism evidence="4 5">
    <name type="scientific">Genlisea aurea</name>
    <dbReference type="NCBI Taxonomy" id="192259"/>
    <lineage>
        <taxon>Eukaryota</taxon>
        <taxon>Viridiplantae</taxon>
        <taxon>Streptophyta</taxon>
        <taxon>Embryophyta</taxon>
        <taxon>Tracheophyta</taxon>
        <taxon>Spermatophyta</taxon>
        <taxon>Magnoliopsida</taxon>
        <taxon>eudicotyledons</taxon>
        <taxon>Gunneridae</taxon>
        <taxon>Pentapetalae</taxon>
        <taxon>asterids</taxon>
        <taxon>lamiids</taxon>
        <taxon>Lamiales</taxon>
        <taxon>Lentibulariaceae</taxon>
        <taxon>Genlisea</taxon>
    </lineage>
</organism>
<dbReference type="OrthoDB" id="10250354at2759"/>
<dbReference type="PANTHER" id="PTHR45181">
    <property type="entry name" value="HEAT SHOCK PROTEIN DNAJ WITH TETRATRICOPEPTIDE REPEAT-CONTAINING PROTEIN"/>
    <property type="match status" value="1"/>
</dbReference>
<dbReference type="InterPro" id="IPR036869">
    <property type="entry name" value="J_dom_sf"/>
</dbReference>
<evidence type="ECO:0000256" key="2">
    <source>
        <dbReference type="PROSITE-ProRule" id="PRU00708"/>
    </source>
</evidence>
<feature type="domain" description="J" evidence="3">
    <location>
        <begin position="413"/>
        <end position="486"/>
    </location>
</feature>
<comment type="caution">
    <text evidence="4">The sequence shown here is derived from an EMBL/GenBank/DDBJ whole genome shotgun (WGS) entry which is preliminary data.</text>
</comment>
<dbReference type="PROSITE" id="PS50076">
    <property type="entry name" value="DNAJ_2"/>
    <property type="match status" value="1"/>
</dbReference>
<feature type="non-terminal residue" evidence="4">
    <location>
        <position position="486"/>
    </location>
</feature>
<evidence type="ECO:0000259" key="3">
    <source>
        <dbReference type="PROSITE" id="PS50076"/>
    </source>
</evidence>
<reference evidence="4 5" key="1">
    <citation type="journal article" date="2013" name="BMC Genomics">
        <title>The miniature genome of a carnivorous plant Genlisea aurea contains a low number of genes and short non-coding sequences.</title>
        <authorList>
            <person name="Leushkin E.V."/>
            <person name="Sutormin R.A."/>
            <person name="Nabieva E.R."/>
            <person name="Penin A.A."/>
            <person name="Kondrashov A.S."/>
            <person name="Logacheva M.D."/>
        </authorList>
    </citation>
    <scope>NUCLEOTIDE SEQUENCE [LARGE SCALE GENOMIC DNA]</scope>
</reference>
<dbReference type="SUPFAM" id="SSF46565">
    <property type="entry name" value="Chaperone J-domain"/>
    <property type="match status" value="1"/>
</dbReference>
<evidence type="ECO:0000313" key="4">
    <source>
        <dbReference type="EMBL" id="EPS62530.1"/>
    </source>
</evidence>
<dbReference type="InterPro" id="IPR011990">
    <property type="entry name" value="TPR-like_helical_dom_sf"/>
</dbReference>
<dbReference type="Gene3D" id="1.10.287.110">
    <property type="entry name" value="DnaJ domain"/>
    <property type="match status" value="1"/>
</dbReference>
<name>S8C6X6_9LAMI</name>